<feature type="DNA-binding region" description="OmpR/PhoB-type" evidence="7">
    <location>
        <begin position="125"/>
        <end position="223"/>
    </location>
</feature>
<name>A0ABY5JLA8_9FIRM</name>
<keyword evidence="1 6" id="KW-0597">Phosphoprotein</keyword>
<feature type="modified residue" description="4-aspartylphosphate" evidence="6">
    <location>
        <position position="51"/>
    </location>
</feature>
<evidence type="ECO:0000313" key="11">
    <source>
        <dbReference type="Proteomes" id="UP001058016"/>
    </source>
</evidence>
<accession>A0ABY5JLA8</accession>
<evidence type="ECO:0000256" key="4">
    <source>
        <dbReference type="ARBA" id="ARBA00023125"/>
    </source>
</evidence>
<dbReference type="Proteomes" id="UP001058016">
    <property type="component" value="Chromosome"/>
</dbReference>
<keyword evidence="5" id="KW-0804">Transcription</keyword>
<dbReference type="Pfam" id="PF00072">
    <property type="entry name" value="Response_reg"/>
    <property type="match status" value="1"/>
</dbReference>
<evidence type="ECO:0000256" key="5">
    <source>
        <dbReference type="ARBA" id="ARBA00023163"/>
    </source>
</evidence>
<keyword evidence="11" id="KW-1185">Reference proteome</keyword>
<proteinExistence type="predicted"/>
<evidence type="ECO:0000256" key="2">
    <source>
        <dbReference type="ARBA" id="ARBA00023012"/>
    </source>
</evidence>
<dbReference type="InterPro" id="IPR036388">
    <property type="entry name" value="WH-like_DNA-bd_sf"/>
</dbReference>
<dbReference type="PROSITE" id="PS50110">
    <property type="entry name" value="RESPONSE_REGULATORY"/>
    <property type="match status" value="1"/>
</dbReference>
<dbReference type="PANTHER" id="PTHR48111">
    <property type="entry name" value="REGULATOR OF RPOS"/>
    <property type="match status" value="1"/>
</dbReference>
<feature type="domain" description="OmpR/PhoB-type" evidence="9">
    <location>
        <begin position="125"/>
        <end position="223"/>
    </location>
</feature>
<protein>
    <submittedName>
        <fullName evidence="10">Response regulator transcription factor</fullName>
    </submittedName>
</protein>
<sequence>MRILLVEDERRLADAIGQILKSQKYIVDIFYDGATGLDYGLSGIYDLIILDVMLPKLNGFDLLKELRQYNLSTPVLFLTAKDDISHKVHGLDLGADDYLTKPFATEELLARVRALLRRQGEVVTNDCLKFEDSQLNLSTHELWCQEKKVQLGLKEFNILSCLMNHGNQIVTKELLIEKVWGYDADVDYNNVEVYISFLRKKLQFIKSSVCIKTVRGVGYCLGVTTND</sequence>
<dbReference type="InterPro" id="IPR016032">
    <property type="entry name" value="Sig_transdc_resp-reg_C-effctor"/>
</dbReference>
<organism evidence="10 11">
    <name type="scientific">Turicibacter bilis</name>
    <dbReference type="NCBI Taxonomy" id="2735723"/>
    <lineage>
        <taxon>Bacteria</taxon>
        <taxon>Bacillati</taxon>
        <taxon>Bacillota</taxon>
        <taxon>Erysipelotrichia</taxon>
        <taxon>Erysipelotrichales</taxon>
        <taxon>Turicibacteraceae</taxon>
        <taxon>Turicibacter</taxon>
    </lineage>
</organism>
<keyword evidence="3" id="KW-0805">Transcription regulation</keyword>
<dbReference type="Gene3D" id="3.40.50.2300">
    <property type="match status" value="1"/>
</dbReference>
<evidence type="ECO:0000256" key="7">
    <source>
        <dbReference type="PROSITE-ProRule" id="PRU01091"/>
    </source>
</evidence>
<evidence type="ECO:0000256" key="1">
    <source>
        <dbReference type="ARBA" id="ARBA00022553"/>
    </source>
</evidence>
<dbReference type="CDD" id="cd00383">
    <property type="entry name" value="trans_reg_C"/>
    <property type="match status" value="1"/>
</dbReference>
<dbReference type="CDD" id="cd17625">
    <property type="entry name" value="REC_OmpR_DrrD-like"/>
    <property type="match status" value="1"/>
</dbReference>
<dbReference type="SMART" id="SM00448">
    <property type="entry name" value="REC"/>
    <property type="match status" value="1"/>
</dbReference>
<dbReference type="PROSITE" id="PS51755">
    <property type="entry name" value="OMPR_PHOB"/>
    <property type="match status" value="1"/>
</dbReference>
<evidence type="ECO:0000256" key="6">
    <source>
        <dbReference type="PROSITE-ProRule" id="PRU00169"/>
    </source>
</evidence>
<keyword evidence="2" id="KW-0902">Two-component regulatory system</keyword>
<dbReference type="SUPFAM" id="SSF52172">
    <property type="entry name" value="CheY-like"/>
    <property type="match status" value="1"/>
</dbReference>
<dbReference type="InterPro" id="IPR011006">
    <property type="entry name" value="CheY-like_superfamily"/>
</dbReference>
<dbReference type="EMBL" id="CP071249">
    <property type="protein sequence ID" value="UUF06265.1"/>
    <property type="molecule type" value="Genomic_DNA"/>
</dbReference>
<dbReference type="PANTHER" id="PTHR48111:SF22">
    <property type="entry name" value="REGULATOR OF RPOS"/>
    <property type="match status" value="1"/>
</dbReference>
<reference evidence="10 11" key="1">
    <citation type="submission" date="2021-03" db="EMBL/GenBank/DDBJ databases">
        <title>Comparative Genomics and Metabolomics in the genus Turicibacter.</title>
        <authorList>
            <person name="Maki J."/>
            <person name="Looft T."/>
        </authorList>
    </citation>
    <scope>NUCLEOTIDE SEQUENCE [LARGE SCALE GENOMIC DNA]</scope>
    <source>
        <strain evidence="10 11">MMM721</strain>
    </source>
</reference>
<dbReference type="InterPro" id="IPR001789">
    <property type="entry name" value="Sig_transdc_resp-reg_receiver"/>
</dbReference>
<evidence type="ECO:0000313" key="10">
    <source>
        <dbReference type="EMBL" id="UUF06265.1"/>
    </source>
</evidence>
<dbReference type="Pfam" id="PF00486">
    <property type="entry name" value="Trans_reg_C"/>
    <property type="match status" value="1"/>
</dbReference>
<dbReference type="RefSeq" id="WP_212725606.1">
    <property type="nucleotide sequence ID" value="NZ_CP071249.1"/>
</dbReference>
<dbReference type="InterPro" id="IPR001867">
    <property type="entry name" value="OmpR/PhoB-type_DNA-bd"/>
</dbReference>
<keyword evidence="4 7" id="KW-0238">DNA-binding</keyword>
<evidence type="ECO:0000259" key="8">
    <source>
        <dbReference type="PROSITE" id="PS50110"/>
    </source>
</evidence>
<feature type="domain" description="Response regulatory" evidence="8">
    <location>
        <begin position="2"/>
        <end position="116"/>
    </location>
</feature>
<dbReference type="Gene3D" id="1.10.10.10">
    <property type="entry name" value="Winged helix-like DNA-binding domain superfamily/Winged helix DNA-binding domain"/>
    <property type="match status" value="1"/>
</dbReference>
<dbReference type="SUPFAM" id="SSF46894">
    <property type="entry name" value="C-terminal effector domain of the bipartite response regulators"/>
    <property type="match status" value="1"/>
</dbReference>
<dbReference type="SMART" id="SM00862">
    <property type="entry name" value="Trans_reg_C"/>
    <property type="match status" value="1"/>
</dbReference>
<dbReference type="Gene3D" id="6.10.250.690">
    <property type="match status" value="1"/>
</dbReference>
<dbReference type="InterPro" id="IPR039420">
    <property type="entry name" value="WalR-like"/>
</dbReference>
<gene>
    <name evidence="10" type="ORF">J0J69_01350</name>
</gene>
<evidence type="ECO:0000259" key="9">
    <source>
        <dbReference type="PROSITE" id="PS51755"/>
    </source>
</evidence>
<evidence type="ECO:0000256" key="3">
    <source>
        <dbReference type="ARBA" id="ARBA00023015"/>
    </source>
</evidence>